<dbReference type="InterPro" id="IPR007060">
    <property type="entry name" value="FtsL/DivIC"/>
</dbReference>
<protein>
    <submittedName>
        <fullName evidence="2">Septum formation initiator family protein</fullName>
    </submittedName>
</protein>
<keyword evidence="1" id="KW-0175">Coiled coil</keyword>
<keyword evidence="3" id="KW-1185">Reference proteome</keyword>
<organism evidence="2 3">
    <name type="scientific">Defluviicoccus vanus</name>
    <dbReference type="NCBI Taxonomy" id="111831"/>
    <lineage>
        <taxon>Bacteria</taxon>
        <taxon>Pseudomonadati</taxon>
        <taxon>Pseudomonadota</taxon>
        <taxon>Alphaproteobacteria</taxon>
        <taxon>Rhodospirillales</taxon>
        <taxon>Rhodospirillaceae</taxon>
        <taxon>Defluviicoccus</taxon>
    </lineage>
</organism>
<dbReference type="Pfam" id="PF04977">
    <property type="entry name" value="DivIC"/>
    <property type="match status" value="1"/>
</dbReference>
<name>A0A7H1N515_9PROT</name>
<proteinExistence type="predicted"/>
<evidence type="ECO:0000313" key="2">
    <source>
        <dbReference type="EMBL" id="QNT70801.1"/>
    </source>
</evidence>
<evidence type="ECO:0000256" key="1">
    <source>
        <dbReference type="SAM" id="Coils"/>
    </source>
</evidence>
<evidence type="ECO:0000313" key="3">
    <source>
        <dbReference type="Proteomes" id="UP000516369"/>
    </source>
</evidence>
<dbReference type="KEGG" id="dvn:HQ394_17645"/>
<dbReference type="AlphaFoldDB" id="A0A7H1N515"/>
<accession>A0A7H1N515</accession>
<dbReference type="EMBL" id="CP053923">
    <property type="protein sequence ID" value="QNT70801.1"/>
    <property type="molecule type" value="Genomic_DNA"/>
</dbReference>
<dbReference type="Proteomes" id="UP000516369">
    <property type="component" value="Chromosome"/>
</dbReference>
<sequence length="108" mass="12083">MGFFDEFRLRARHVVGPAFGICAVCYFAFHTVSGERGLVAWRRLQAEVAAAQAEVASIQSEREVLERRVHLLSPSGVDRDMLDEASRRALNFGQPDEAVITLEANHQK</sequence>
<gene>
    <name evidence="2" type="ORF">HQ394_17645</name>
</gene>
<reference evidence="2 3" key="1">
    <citation type="submission" date="2020-05" db="EMBL/GenBank/DDBJ databases">
        <title>Complete closed genome sequence of Defluviicoccus vanus.</title>
        <authorList>
            <person name="Bessarab I."/>
            <person name="Arumugam K."/>
            <person name="Maszenan A.M."/>
            <person name="Seviour R.J."/>
            <person name="Williams R.B."/>
        </authorList>
    </citation>
    <scope>NUCLEOTIDE SEQUENCE [LARGE SCALE GENOMIC DNA]</scope>
    <source>
        <strain evidence="2 3">Ben 114</strain>
    </source>
</reference>
<dbReference type="RefSeq" id="WP_190261266.1">
    <property type="nucleotide sequence ID" value="NZ_CP053923.1"/>
</dbReference>
<feature type="coiled-coil region" evidence="1">
    <location>
        <begin position="41"/>
        <end position="68"/>
    </location>
</feature>